<dbReference type="EMBL" id="WUBS01000006">
    <property type="protein sequence ID" value="NDL63101.1"/>
    <property type="molecule type" value="Genomic_DNA"/>
</dbReference>
<proteinExistence type="predicted"/>
<evidence type="ECO:0000256" key="4">
    <source>
        <dbReference type="ARBA" id="ARBA00023288"/>
    </source>
</evidence>
<evidence type="ECO:0000256" key="3">
    <source>
        <dbReference type="ARBA" id="ARBA00023139"/>
    </source>
</evidence>
<keyword evidence="3" id="KW-0564">Palmitate</keyword>
<dbReference type="RefSeq" id="WP_162365933.1">
    <property type="nucleotide sequence ID" value="NZ_WUBS01000006.1"/>
</dbReference>
<dbReference type="Pfam" id="PF09864">
    <property type="entry name" value="MliC"/>
    <property type="match status" value="1"/>
</dbReference>
<dbReference type="InterPro" id="IPR036328">
    <property type="entry name" value="MliC_sf"/>
</dbReference>
<reference evidence="6 7" key="2">
    <citation type="submission" date="2020-02" db="EMBL/GenBank/DDBJ databases">
        <title>The new genus of Enterobacteriales.</title>
        <authorList>
            <person name="Kim I.S."/>
        </authorList>
    </citation>
    <scope>NUCLEOTIDE SEQUENCE [LARGE SCALE GENOMIC DNA]</scope>
    <source>
        <strain evidence="6 7">SAP-6</strain>
    </source>
</reference>
<dbReference type="Gene3D" id="2.40.128.200">
    <property type="match status" value="1"/>
</dbReference>
<dbReference type="AlphaFoldDB" id="A0A845SKF2"/>
<evidence type="ECO:0000259" key="5">
    <source>
        <dbReference type="Pfam" id="PF09864"/>
    </source>
</evidence>
<dbReference type="PROSITE" id="PS51257">
    <property type="entry name" value="PROKAR_LIPOPROTEIN"/>
    <property type="match status" value="1"/>
</dbReference>
<sequence>MKRFIIVACVLTVSACSQFKRGPQEETLRYQCGTTPLTVTQSRQPAQVSFILDGKQLTLAQVVSASGVRYSDGHYTFWSKGPNAFIEREGKIIINDCIIAG</sequence>
<organism evidence="6 7">
    <name type="scientific">Acerihabitans arboris</name>
    <dbReference type="NCBI Taxonomy" id="2691583"/>
    <lineage>
        <taxon>Bacteria</taxon>
        <taxon>Pseudomonadati</taxon>
        <taxon>Pseudomonadota</taxon>
        <taxon>Gammaproteobacteria</taxon>
        <taxon>Enterobacterales</taxon>
        <taxon>Pectobacteriaceae</taxon>
        <taxon>Acerihabitans</taxon>
    </lineage>
</organism>
<comment type="caution">
    <text evidence="6">The sequence shown here is derived from an EMBL/GenBank/DDBJ whole genome shotgun (WGS) entry which is preliminary data.</text>
</comment>
<evidence type="ECO:0000256" key="2">
    <source>
        <dbReference type="ARBA" id="ARBA00023136"/>
    </source>
</evidence>
<evidence type="ECO:0000313" key="6">
    <source>
        <dbReference type="EMBL" id="NDL63101.1"/>
    </source>
</evidence>
<gene>
    <name evidence="6" type="ORF">GRH90_10125</name>
</gene>
<dbReference type="SUPFAM" id="SSF141488">
    <property type="entry name" value="YdhA-like"/>
    <property type="match status" value="1"/>
</dbReference>
<name>A0A845SKF2_9GAMM</name>
<keyword evidence="4" id="KW-0449">Lipoprotein</keyword>
<keyword evidence="7" id="KW-1185">Reference proteome</keyword>
<protein>
    <recommendedName>
        <fullName evidence="5">C-type lysozyme inhibitor domain-containing protein</fullName>
    </recommendedName>
</protein>
<evidence type="ECO:0000313" key="7">
    <source>
        <dbReference type="Proteomes" id="UP000461443"/>
    </source>
</evidence>
<dbReference type="InterPro" id="IPR018660">
    <property type="entry name" value="MliC"/>
</dbReference>
<accession>A0A845SKF2</accession>
<keyword evidence="2" id="KW-0472">Membrane</keyword>
<keyword evidence="1" id="KW-0732">Signal</keyword>
<reference evidence="6 7" key="1">
    <citation type="submission" date="2019-12" db="EMBL/GenBank/DDBJ databases">
        <authorList>
            <person name="Lee S.D."/>
        </authorList>
    </citation>
    <scope>NUCLEOTIDE SEQUENCE [LARGE SCALE GENOMIC DNA]</scope>
    <source>
        <strain evidence="6 7">SAP-6</strain>
    </source>
</reference>
<feature type="domain" description="C-type lysozyme inhibitor" evidence="5">
    <location>
        <begin position="30"/>
        <end position="92"/>
    </location>
</feature>
<evidence type="ECO:0000256" key="1">
    <source>
        <dbReference type="ARBA" id="ARBA00022729"/>
    </source>
</evidence>
<dbReference type="Proteomes" id="UP000461443">
    <property type="component" value="Unassembled WGS sequence"/>
</dbReference>